<protein>
    <submittedName>
        <fullName evidence="1">Uncharacterized protein</fullName>
    </submittedName>
</protein>
<name>A0A8X6QF11_NEPPI</name>
<dbReference type="AlphaFoldDB" id="A0A8X6QF11"/>
<accession>A0A8X6QF11</accession>
<proteinExistence type="predicted"/>
<organism evidence="1 2">
    <name type="scientific">Nephila pilipes</name>
    <name type="common">Giant wood spider</name>
    <name type="synonym">Nephila maculata</name>
    <dbReference type="NCBI Taxonomy" id="299642"/>
    <lineage>
        <taxon>Eukaryota</taxon>
        <taxon>Metazoa</taxon>
        <taxon>Ecdysozoa</taxon>
        <taxon>Arthropoda</taxon>
        <taxon>Chelicerata</taxon>
        <taxon>Arachnida</taxon>
        <taxon>Araneae</taxon>
        <taxon>Araneomorphae</taxon>
        <taxon>Entelegynae</taxon>
        <taxon>Araneoidea</taxon>
        <taxon>Nephilidae</taxon>
        <taxon>Nephila</taxon>
    </lineage>
</organism>
<keyword evidence="2" id="KW-1185">Reference proteome</keyword>
<dbReference type="Proteomes" id="UP000887013">
    <property type="component" value="Unassembled WGS sequence"/>
</dbReference>
<reference evidence="1" key="1">
    <citation type="submission" date="2020-08" db="EMBL/GenBank/DDBJ databases">
        <title>Multicomponent nature underlies the extraordinary mechanical properties of spider dragline silk.</title>
        <authorList>
            <person name="Kono N."/>
            <person name="Nakamura H."/>
            <person name="Mori M."/>
            <person name="Yoshida Y."/>
            <person name="Ohtoshi R."/>
            <person name="Malay A.D."/>
            <person name="Moran D.A.P."/>
            <person name="Tomita M."/>
            <person name="Numata K."/>
            <person name="Arakawa K."/>
        </authorList>
    </citation>
    <scope>NUCLEOTIDE SEQUENCE</scope>
</reference>
<evidence type="ECO:0000313" key="1">
    <source>
        <dbReference type="EMBL" id="GFU21641.1"/>
    </source>
</evidence>
<sequence>MLCSDPRSQQPPGHVCSPPLGEGRNCSTPHSESVNCNLFSTAFTHYSRGDLPYKPNVSARIKKCCAGVIHRNYLFSLGLNSQKEPDTI</sequence>
<dbReference type="EMBL" id="BMAW01080882">
    <property type="protein sequence ID" value="GFU21641.1"/>
    <property type="molecule type" value="Genomic_DNA"/>
</dbReference>
<gene>
    <name evidence="1" type="ORF">NPIL_14821</name>
</gene>
<evidence type="ECO:0000313" key="2">
    <source>
        <dbReference type="Proteomes" id="UP000887013"/>
    </source>
</evidence>
<comment type="caution">
    <text evidence="1">The sequence shown here is derived from an EMBL/GenBank/DDBJ whole genome shotgun (WGS) entry which is preliminary data.</text>
</comment>